<sequence length="222" mass="25605">MRILIVEDEVGISSFLKQGLEEESFVVDVAENGKTGFELAMSGVYDLLLLDWMLPGMSGIELTRQFRQDFPETPIIFLTAKDTVDETVFGLQSGANDYIKKPFHFGELLERIRVQLRKKGTPTEVLELGTIKLYPQGFRVVKGQEEIMLTQKEFALLEYLIRNKNKVCRRTRIIESVWDIHFEYNTGVIDVFINSLRKKLGLKKEEDYIQTIRGVGYMAKEL</sequence>
<dbReference type="Pfam" id="PF00486">
    <property type="entry name" value="Trans_reg_C"/>
    <property type="match status" value="1"/>
</dbReference>
<accession>A0A1G6NKC9</accession>
<dbReference type="GO" id="GO:0032993">
    <property type="term" value="C:protein-DNA complex"/>
    <property type="evidence" value="ECO:0007669"/>
    <property type="project" value="TreeGrafter"/>
</dbReference>
<evidence type="ECO:0000256" key="1">
    <source>
        <dbReference type="ARBA" id="ARBA00022553"/>
    </source>
</evidence>
<name>A0A1G6NKC9_9BACT</name>
<dbReference type="SMART" id="SM00862">
    <property type="entry name" value="Trans_reg_C"/>
    <property type="match status" value="1"/>
</dbReference>
<dbReference type="GO" id="GO:0005829">
    <property type="term" value="C:cytosol"/>
    <property type="evidence" value="ECO:0007669"/>
    <property type="project" value="TreeGrafter"/>
</dbReference>
<evidence type="ECO:0000256" key="7">
    <source>
        <dbReference type="PROSITE-ProRule" id="PRU01091"/>
    </source>
</evidence>
<dbReference type="PANTHER" id="PTHR48111:SF22">
    <property type="entry name" value="REGULATOR OF RPOS"/>
    <property type="match status" value="1"/>
</dbReference>
<evidence type="ECO:0000256" key="3">
    <source>
        <dbReference type="ARBA" id="ARBA00023015"/>
    </source>
</evidence>
<evidence type="ECO:0000313" key="11">
    <source>
        <dbReference type="Proteomes" id="UP000199060"/>
    </source>
</evidence>
<dbReference type="EMBL" id="FNAC01000003">
    <property type="protein sequence ID" value="SDC67757.1"/>
    <property type="molecule type" value="Genomic_DNA"/>
</dbReference>
<feature type="domain" description="Response regulatory" evidence="8">
    <location>
        <begin position="2"/>
        <end position="116"/>
    </location>
</feature>
<dbReference type="InterPro" id="IPR001789">
    <property type="entry name" value="Sig_transdc_resp-reg_receiver"/>
</dbReference>
<dbReference type="RefSeq" id="WP_087939201.1">
    <property type="nucleotide sequence ID" value="NZ_FNAC01000003.1"/>
</dbReference>
<dbReference type="Gene3D" id="1.10.10.10">
    <property type="entry name" value="Winged helix-like DNA-binding domain superfamily/Winged helix DNA-binding domain"/>
    <property type="match status" value="1"/>
</dbReference>
<keyword evidence="3" id="KW-0805">Transcription regulation</keyword>
<dbReference type="Gene3D" id="6.10.250.690">
    <property type="match status" value="1"/>
</dbReference>
<dbReference type="InterPro" id="IPR011006">
    <property type="entry name" value="CheY-like_superfamily"/>
</dbReference>
<proteinExistence type="predicted"/>
<dbReference type="FunFam" id="1.10.10.10:FF:000005">
    <property type="entry name" value="Two-component system response regulator"/>
    <property type="match status" value="1"/>
</dbReference>
<feature type="domain" description="OmpR/PhoB-type" evidence="9">
    <location>
        <begin position="123"/>
        <end position="221"/>
    </location>
</feature>
<dbReference type="FunFam" id="3.40.50.2300:FF:000001">
    <property type="entry name" value="DNA-binding response regulator PhoB"/>
    <property type="match status" value="1"/>
</dbReference>
<reference evidence="11" key="1">
    <citation type="submission" date="2016-10" db="EMBL/GenBank/DDBJ databases">
        <authorList>
            <person name="Varghese N."/>
            <person name="Submissions S."/>
        </authorList>
    </citation>
    <scope>NUCLEOTIDE SEQUENCE [LARGE SCALE GENOMIC DNA]</scope>
    <source>
        <strain evidence="11">DSM 23095</strain>
    </source>
</reference>
<dbReference type="GO" id="GO:0000976">
    <property type="term" value="F:transcription cis-regulatory region binding"/>
    <property type="evidence" value="ECO:0007669"/>
    <property type="project" value="TreeGrafter"/>
</dbReference>
<organism evidence="10 11">
    <name type="scientific">Algoriphagus faecimaris</name>
    <dbReference type="NCBI Taxonomy" id="686796"/>
    <lineage>
        <taxon>Bacteria</taxon>
        <taxon>Pseudomonadati</taxon>
        <taxon>Bacteroidota</taxon>
        <taxon>Cytophagia</taxon>
        <taxon>Cytophagales</taxon>
        <taxon>Cyclobacteriaceae</taxon>
        <taxon>Algoriphagus</taxon>
    </lineage>
</organism>
<dbReference type="SUPFAM" id="SSF52172">
    <property type="entry name" value="CheY-like"/>
    <property type="match status" value="1"/>
</dbReference>
<keyword evidence="11" id="KW-1185">Reference proteome</keyword>
<keyword evidence="1 6" id="KW-0597">Phosphoprotein</keyword>
<feature type="modified residue" description="4-aspartylphosphate" evidence="6">
    <location>
        <position position="51"/>
    </location>
</feature>
<dbReference type="CDD" id="cd00383">
    <property type="entry name" value="trans_reg_C"/>
    <property type="match status" value="1"/>
</dbReference>
<dbReference type="PROSITE" id="PS50110">
    <property type="entry name" value="RESPONSE_REGULATORY"/>
    <property type="match status" value="1"/>
</dbReference>
<gene>
    <name evidence="10" type="ORF">SAMN04488104_1003159</name>
</gene>
<dbReference type="STRING" id="686796.SAMN04488104_1003159"/>
<protein>
    <submittedName>
        <fullName evidence="10">DNA-binding response regulator, OmpR family, contains REC and winged-helix (WHTH) domain</fullName>
    </submittedName>
</protein>
<evidence type="ECO:0000256" key="6">
    <source>
        <dbReference type="PROSITE-ProRule" id="PRU00169"/>
    </source>
</evidence>
<dbReference type="OrthoDB" id="9790442at2"/>
<evidence type="ECO:0000256" key="5">
    <source>
        <dbReference type="ARBA" id="ARBA00023163"/>
    </source>
</evidence>
<keyword evidence="5" id="KW-0804">Transcription</keyword>
<keyword evidence="2" id="KW-0902">Two-component regulatory system</keyword>
<dbReference type="Proteomes" id="UP000199060">
    <property type="component" value="Unassembled WGS sequence"/>
</dbReference>
<dbReference type="Gene3D" id="3.40.50.2300">
    <property type="match status" value="1"/>
</dbReference>
<evidence type="ECO:0000313" key="10">
    <source>
        <dbReference type="EMBL" id="SDC67757.1"/>
    </source>
</evidence>
<feature type="DNA-binding region" description="OmpR/PhoB-type" evidence="7">
    <location>
        <begin position="123"/>
        <end position="221"/>
    </location>
</feature>
<dbReference type="InterPro" id="IPR036388">
    <property type="entry name" value="WH-like_DNA-bd_sf"/>
</dbReference>
<dbReference type="PANTHER" id="PTHR48111">
    <property type="entry name" value="REGULATOR OF RPOS"/>
    <property type="match status" value="1"/>
</dbReference>
<keyword evidence="4 7" id="KW-0238">DNA-binding</keyword>
<dbReference type="InterPro" id="IPR039420">
    <property type="entry name" value="WalR-like"/>
</dbReference>
<dbReference type="Pfam" id="PF00072">
    <property type="entry name" value="Response_reg"/>
    <property type="match status" value="1"/>
</dbReference>
<evidence type="ECO:0000256" key="4">
    <source>
        <dbReference type="ARBA" id="ARBA00023125"/>
    </source>
</evidence>
<dbReference type="AlphaFoldDB" id="A0A1G6NKC9"/>
<dbReference type="CDD" id="cd19935">
    <property type="entry name" value="REC_OmpR_CusR-like"/>
    <property type="match status" value="1"/>
</dbReference>
<evidence type="ECO:0000259" key="8">
    <source>
        <dbReference type="PROSITE" id="PS50110"/>
    </source>
</evidence>
<dbReference type="GO" id="GO:0006355">
    <property type="term" value="P:regulation of DNA-templated transcription"/>
    <property type="evidence" value="ECO:0007669"/>
    <property type="project" value="InterPro"/>
</dbReference>
<evidence type="ECO:0000259" key="9">
    <source>
        <dbReference type="PROSITE" id="PS51755"/>
    </source>
</evidence>
<dbReference type="InterPro" id="IPR001867">
    <property type="entry name" value="OmpR/PhoB-type_DNA-bd"/>
</dbReference>
<dbReference type="SMART" id="SM00448">
    <property type="entry name" value="REC"/>
    <property type="match status" value="1"/>
</dbReference>
<dbReference type="GO" id="GO:0000156">
    <property type="term" value="F:phosphorelay response regulator activity"/>
    <property type="evidence" value="ECO:0007669"/>
    <property type="project" value="TreeGrafter"/>
</dbReference>
<evidence type="ECO:0000256" key="2">
    <source>
        <dbReference type="ARBA" id="ARBA00023012"/>
    </source>
</evidence>
<dbReference type="PROSITE" id="PS51755">
    <property type="entry name" value="OMPR_PHOB"/>
    <property type="match status" value="1"/>
</dbReference>